<dbReference type="SUPFAM" id="SSF53383">
    <property type="entry name" value="PLP-dependent transferases"/>
    <property type="match status" value="1"/>
</dbReference>
<organism evidence="5 6">
    <name type="scientific">Vallitalea pronyensis</name>
    <dbReference type="NCBI Taxonomy" id="1348613"/>
    <lineage>
        <taxon>Bacteria</taxon>
        <taxon>Bacillati</taxon>
        <taxon>Bacillota</taxon>
        <taxon>Clostridia</taxon>
        <taxon>Lachnospirales</taxon>
        <taxon>Vallitaleaceae</taxon>
        <taxon>Vallitalea</taxon>
    </lineage>
</organism>
<dbReference type="GO" id="GO:0008732">
    <property type="term" value="F:L-allo-threonine aldolase activity"/>
    <property type="evidence" value="ECO:0007669"/>
    <property type="project" value="TreeGrafter"/>
</dbReference>
<dbReference type="EMBL" id="CP058649">
    <property type="protein sequence ID" value="QUI23931.1"/>
    <property type="molecule type" value="Genomic_DNA"/>
</dbReference>
<name>A0A8J8MLY4_9FIRM</name>
<evidence type="ECO:0000313" key="6">
    <source>
        <dbReference type="Proteomes" id="UP000683246"/>
    </source>
</evidence>
<dbReference type="KEGG" id="vpy:HZI73_17250"/>
<dbReference type="InterPro" id="IPR015421">
    <property type="entry name" value="PyrdxlP-dep_Trfase_major"/>
</dbReference>
<proteinExistence type="inferred from homology"/>
<evidence type="ECO:0000256" key="2">
    <source>
        <dbReference type="ARBA" id="ARBA00006966"/>
    </source>
</evidence>
<dbReference type="InterPro" id="IPR015422">
    <property type="entry name" value="PyrdxlP-dep_Trfase_small"/>
</dbReference>
<evidence type="ECO:0000256" key="1">
    <source>
        <dbReference type="ARBA" id="ARBA00001933"/>
    </source>
</evidence>
<dbReference type="InterPro" id="IPR001597">
    <property type="entry name" value="ArAA_b-elim_lyase/Thr_aldolase"/>
</dbReference>
<comment type="cofactor">
    <cofactor evidence="1">
        <name>pyridoxal 5'-phosphate</name>
        <dbReference type="ChEBI" id="CHEBI:597326"/>
    </cofactor>
</comment>
<protein>
    <submittedName>
        <fullName evidence="5">Low specificity L-threonine aldolase</fullName>
    </submittedName>
</protein>
<dbReference type="Gene3D" id="3.90.1150.10">
    <property type="entry name" value="Aspartate Aminotransferase, domain 1"/>
    <property type="match status" value="1"/>
</dbReference>
<feature type="domain" description="Aromatic amino acid beta-eliminating lyase/threonine aldolase" evidence="4">
    <location>
        <begin position="41"/>
        <end position="284"/>
    </location>
</feature>
<dbReference type="Pfam" id="PF01212">
    <property type="entry name" value="Beta_elim_lyase"/>
    <property type="match status" value="1"/>
</dbReference>
<keyword evidence="3" id="KW-0663">Pyridoxal phosphate</keyword>
<dbReference type="PANTHER" id="PTHR48097:SF9">
    <property type="entry name" value="L-THREONINE ALDOLASE"/>
    <property type="match status" value="1"/>
</dbReference>
<reference evidence="5" key="1">
    <citation type="submission" date="2020-07" db="EMBL/GenBank/DDBJ databases">
        <title>Vallitalea pronyensis genome.</title>
        <authorList>
            <person name="Postec A."/>
        </authorList>
    </citation>
    <scope>NUCLEOTIDE SEQUENCE</scope>
    <source>
        <strain evidence="5">FatNI3</strain>
    </source>
</reference>
<gene>
    <name evidence="5" type="ORF">HZI73_17250</name>
</gene>
<dbReference type="InterPro" id="IPR015424">
    <property type="entry name" value="PyrdxlP-dep_Trfase"/>
</dbReference>
<evidence type="ECO:0000259" key="4">
    <source>
        <dbReference type="Pfam" id="PF01212"/>
    </source>
</evidence>
<dbReference type="Proteomes" id="UP000683246">
    <property type="component" value="Chromosome"/>
</dbReference>
<dbReference type="GO" id="GO:0006567">
    <property type="term" value="P:L-threonine catabolic process"/>
    <property type="evidence" value="ECO:0007669"/>
    <property type="project" value="TreeGrafter"/>
</dbReference>
<dbReference type="GO" id="GO:0006545">
    <property type="term" value="P:glycine biosynthetic process"/>
    <property type="evidence" value="ECO:0007669"/>
    <property type="project" value="TreeGrafter"/>
</dbReference>
<dbReference type="GO" id="GO:0005829">
    <property type="term" value="C:cytosol"/>
    <property type="evidence" value="ECO:0007669"/>
    <property type="project" value="TreeGrafter"/>
</dbReference>
<dbReference type="PANTHER" id="PTHR48097">
    <property type="entry name" value="L-THREONINE ALDOLASE-RELATED"/>
    <property type="match status" value="1"/>
</dbReference>
<dbReference type="RefSeq" id="WP_212694621.1">
    <property type="nucleotide sequence ID" value="NZ_CP058649.1"/>
</dbReference>
<sequence length="360" mass="40785">MYSKLAESYKNTTYKLDGHGARDMKVLKNAFDSVDSNTRADAYGKGAVINDFEAKMAHMLGKEKAVFFPSGTMAQQIALRMWCDEEEIHQVAYHPLCHLELYEEDGLKVLHPIESVLLGEKDRVLTLKDLMALDTDISTLVIELPQRGIGGQCPTWDELNAILDYCKKKVIKTHLDGARLWEVSPYYDKSLSDICAGFDSVYVSFYKGLGGIAGAILAGPDAFMEKSKVWKRRYGGDLISLYPYIVSAAYYLDQRLDKMPLYYEQAKVLAGYYNRMKSVYTVPEIPVSNMFHVYFHKDAEQVVHAIVQVMDKYNVGITPYIIENKDQDCMFEMAVGDAYQDIPKETLEACLLELDTILST</sequence>
<evidence type="ECO:0000313" key="5">
    <source>
        <dbReference type="EMBL" id="QUI23931.1"/>
    </source>
</evidence>
<keyword evidence="6" id="KW-1185">Reference proteome</keyword>
<dbReference type="Gene3D" id="3.40.640.10">
    <property type="entry name" value="Type I PLP-dependent aspartate aminotransferase-like (Major domain)"/>
    <property type="match status" value="1"/>
</dbReference>
<dbReference type="AlphaFoldDB" id="A0A8J8MLY4"/>
<accession>A0A8J8MLY4</accession>
<evidence type="ECO:0000256" key="3">
    <source>
        <dbReference type="ARBA" id="ARBA00022898"/>
    </source>
</evidence>
<comment type="similarity">
    <text evidence="2">Belongs to the threonine aldolase family.</text>
</comment>